<dbReference type="RefSeq" id="WP_088073525.1">
    <property type="nucleotide sequence ID" value="NZ_JAHQCR010000065.1"/>
</dbReference>
<gene>
    <name evidence="2" type="ORF">KS407_16335</name>
</gene>
<evidence type="ECO:0000313" key="3">
    <source>
        <dbReference type="Proteomes" id="UP000790580"/>
    </source>
</evidence>
<reference evidence="2 3" key="1">
    <citation type="submission" date="2021-06" db="EMBL/GenBank/DDBJ databases">
        <title>Bacillus sp. RD4P76, an endophyte from a halophyte.</title>
        <authorList>
            <person name="Sun J.-Q."/>
        </authorList>
    </citation>
    <scope>NUCLEOTIDE SEQUENCE [LARGE SCALE GENOMIC DNA]</scope>
    <source>
        <strain evidence="2 3">JCM 17098</strain>
    </source>
</reference>
<keyword evidence="1" id="KW-0472">Membrane</keyword>
<sequence length="97" mass="10780">MGNQEKIDKLTVMGKKLFLFGTLTLAVLFITTFFFSSIITPLQQLQLRLAIIGAGFVYSGGVFFFIHRGLTNLAGKGEERTMKEVIISFNGKELGKM</sequence>
<keyword evidence="3" id="KW-1185">Reference proteome</keyword>
<evidence type="ECO:0000256" key="1">
    <source>
        <dbReference type="SAM" id="Phobius"/>
    </source>
</evidence>
<name>A0ABS6JWX0_9BACI</name>
<feature type="transmembrane region" description="Helical" evidence="1">
    <location>
        <begin position="45"/>
        <end position="66"/>
    </location>
</feature>
<organism evidence="2 3">
    <name type="scientific">Evansella alkalicola</name>
    <dbReference type="NCBI Taxonomy" id="745819"/>
    <lineage>
        <taxon>Bacteria</taxon>
        <taxon>Bacillati</taxon>
        <taxon>Bacillota</taxon>
        <taxon>Bacilli</taxon>
        <taxon>Bacillales</taxon>
        <taxon>Bacillaceae</taxon>
        <taxon>Evansella</taxon>
    </lineage>
</organism>
<protein>
    <submittedName>
        <fullName evidence="2">Uncharacterized protein</fullName>
    </submittedName>
</protein>
<evidence type="ECO:0000313" key="2">
    <source>
        <dbReference type="EMBL" id="MBU9722988.1"/>
    </source>
</evidence>
<keyword evidence="1" id="KW-0812">Transmembrane</keyword>
<proteinExistence type="predicted"/>
<feature type="transmembrane region" description="Helical" evidence="1">
    <location>
        <begin position="17"/>
        <end position="39"/>
    </location>
</feature>
<keyword evidence="1" id="KW-1133">Transmembrane helix</keyword>
<comment type="caution">
    <text evidence="2">The sequence shown here is derived from an EMBL/GenBank/DDBJ whole genome shotgun (WGS) entry which is preliminary data.</text>
</comment>
<dbReference type="Proteomes" id="UP000790580">
    <property type="component" value="Unassembled WGS sequence"/>
</dbReference>
<dbReference type="EMBL" id="JAHQCR010000065">
    <property type="protein sequence ID" value="MBU9722988.1"/>
    <property type="molecule type" value="Genomic_DNA"/>
</dbReference>
<accession>A0ABS6JWX0</accession>